<dbReference type="RefSeq" id="WP_137698068.1">
    <property type="nucleotide sequence ID" value="NZ_CP061336.1"/>
</dbReference>
<evidence type="ECO:0000313" key="9">
    <source>
        <dbReference type="Proteomes" id="UP000306409"/>
    </source>
</evidence>
<dbReference type="PANTHER" id="PTHR43570">
    <property type="entry name" value="ALDEHYDE DEHYDROGENASE"/>
    <property type="match status" value="1"/>
</dbReference>
<gene>
    <name evidence="8" type="ORF">EHE19_004380</name>
</gene>
<dbReference type="InterPro" id="IPR029510">
    <property type="entry name" value="Ald_DH_CS_GLU"/>
</dbReference>
<dbReference type="InterPro" id="IPR016160">
    <property type="entry name" value="Ald_DH_CS_CYS"/>
</dbReference>
<sequence length="457" mass="51408">MINIAETQRKFHKKGLTRGIDERVFQLRKLKNIILASQSDIYSALEKDLGKCQIESYMTEVGITINEIDFMIKNIKRLSKYKRVKTPFIFLGGSSFIVPEPYGTVLIIGPWNYPFQLVMLPLAGAIAAGNCAVVKPSELSPNVSNVITQIINENFEKEYIVSVEGGVETSEQLLSQKFDYIFYTGSTNVGRIVMEAAAKNLTPVTLELGGKSPCIVDKETNLDNAAKRIMWGKLINCGQTCVAPDYLFVHKEIKDELIKRIISSIHELYGSDPINSEQYSKIINERHFNRLVALINNQNIIYGGQHNIEELKISPTIIYPVSTDSKIMQDEIFGPILPIMEYEDLNEVIEFINDRPKPLALYFFSNNKSNVKKVISSTSSGGVCINDTINHITNAYLPFGGVGDSGIGNYHGVATFDTFSHKKSILKNQIAFDFKLKYPPYKVSVNLMKKVFKYLLN</sequence>
<dbReference type="Proteomes" id="UP000306409">
    <property type="component" value="Chromosome"/>
</dbReference>
<dbReference type="GO" id="GO:0006081">
    <property type="term" value="P:aldehyde metabolic process"/>
    <property type="evidence" value="ECO:0007669"/>
    <property type="project" value="InterPro"/>
</dbReference>
<dbReference type="OrthoDB" id="9762913at2"/>
<accession>A0A4U7JHT2</accession>
<protein>
    <recommendedName>
        <fullName evidence="4">Aldehyde dehydrogenase</fullName>
    </recommendedName>
</protein>
<name>A0A4U7JHT2_9FIRM</name>
<evidence type="ECO:0000256" key="5">
    <source>
        <dbReference type="PROSITE-ProRule" id="PRU10007"/>
    </source>
</evidence>
<keyword evidence="3" id="KW-0520">NAD</keyword>
<evidence type="ECO:0000256" key="3">
    <source>
        <dbReference type="ARBA" id="ARBA00023027"/>
    </source>
</evidence>
<dbReference type="PROSITE" id="PS00687">
    <property type="entry name" value="ALDEHYDE_DEHYDR_GLU"/>
    <property type="match status" value="1"/>
</dbReference>
<dbReference type="InterPro" id="IPR012394">
    <property type="entry name" value="Aldehyde_DH_NAD(P)"/>
</dbReference>
<dbReference type="Pfam" id="PF00171">
    <property type="entry name" value="Aldedh"/>
    <property type="match status" value="1"/>
</dbReference>
<dbReference type="EMBL" id="CP061336">
    <property type="protein sequence ID" value="QNU68744.1"/>
    <property type="molecule type" value="Genomic_DNA"/>
</dbReference>
<keyword evidence="2 4" id="KW-0560">Oxidoreductase</keyword>
<proteinExistence type="inferred from homology"/>
<dbReference type="FunFam" id="3.40.605.10:FF:000004">
    <property type="entry name" value="Aldehyde dehydrogenase"/>
    <property type="match status" value="1"/>
</dbReference>
<keyword evidence="9" id="KW-1185">Reference proteome</keyword>
<dbReference type="KEGG" id="rher:EHE19_004380"/>
<evidence type="ECO:0000313" key="8">
    <source>
        <dbReference type="EMBL" id="QNU68744.1"/>
    </source>
</evidence>
<dbReference type="GO" id="GO:0005737">
    <property type="term" value="C:cytoplasm"/>
    <property type="evidence" value="ECO:0007669"/>
    <property type="project" value="TreeGrafter"/>
</dbReference>
<dbReference type="Gene3D" id="3.40.605.10">
    <property type="entry name" value="Aldehyde Dehydrogenase, Chain A, domain 1"/>
    <property type="match status" value="1"/>
</dbReference>
<dbReference type="AlphaFoldDB" id="A0A4U7JHT2"/>
<dbReference type="GO" id="GO:0004029">
    <property type="term" value="F:aldehyde dehydrogenase (NAD+) activity"/>
    <property type="evidence" value="ECO:0007669"/>
    <property type="project" value="TreeGrafter"/>
</dbReference>
<evidence type="ECO:0000259" key="7">
    <source>
        <dbReference type="Pfam" id="PF00171"/>
    </source>
</evidence>
<evidence type="ECO:0000256" key="4">
    <source>
        <dbReference type="PIRNR" id="PIRNR036492"/>
    </source>
</evidence>
<dbReference type="InterPro" id="IPR016161">
    <property type="entry name" value="Ald_DH/histidinol_DH"/>
</dbReference>
<dbReference type="PROSITE" id="PS00070">
    <property type="entry name" value="ALDEHYDE_DEHYDR_CYS"/>
    <property type="match status" value="1"/>
</dbReference>
<dbReference type="PANTHER" id="PTHR43570:SF16">
    <property type="entry name" value="ALDEHYDE DEHYDROGENASE TYPE III, ISOFORM Q"/>
    <property type="match status" value="1"/>
</dbReference>
<evidence type="ECO:0000256" key="2">
    <source>
        <dbReference type="ARBA" id="ARBA00023002"/>
    </source>
</evidence>
<dbReference type="SUPFAM" id="SSF53720">
    <property type="entry name" value="ALDH-like"/>
    <property type="match status" value="1"/>
</dbReference>
<dbReference type="InterPro" id="IPR016163">
    <property type="entry name" value="Ald_DH_C"/>
</dbReference>
<dbReference type="CDD" id="cd07136">
    <property type="entry name" value="ALDH_YwdH-P39616"/>
    <property type="match status" value="1"/>
</dbReference>
<dbReference type="FunFam" id="3.40.309.10:FF:000003">
    <property type="entry name" value="Aldehyde dehydrogenase"/>
    <property type="match status" value="1"/>
</dbReference>
<organism evidence="8 9">
    <name type="scientific">Ruminiclostridium herbifermentans</name>
    <dbReference type="NCBI Taxonomy" id="2488810"/>
    <lineage>
        <taxon>Bacteria</taxon>
        <taxon>Bacillati</taxon>
        <taxon>Bacillota</taxon>
        <taxon>Clostridia</taxon>
        <taxon>Eubacteriales</taxon>
        <taxon>Oscillospiraceae</taxon>
        <taxon>Ruminiclostridium</taxon>
    </lineage>
</organism>
<feature type="active site" evidence="5">
    <location>
        <position position="207"/>
    </location>
</feature>
<dbReference type="Gene3D" id="3.40.309.10">
    <property type="entry name" value="Aldehyde Dehydrogenase, Chain A, domain 2"/>
    <property type="match status" value="1"/>
</dbReference>
<reference evidence="8 9" key="1">
    <citation type="submission" date="2020-09" db="EMBL/GenBank/DDBJ databases">
        <title>Characterization and genome sequencing of Ruminiclostridium sp. nov. MA18.</title>
        <authorList>
            <person name="Rettenmaier R."/>
            <person name="Kowollik M.-L."/>
            <person name="Liebl W."/>
            <person name="Zverlov V."/>
        </authorList>
    </citation>
    <scope>NUCLEOTIDE SEQUENCE [LARGE SCALE GENOMIC DNA]</scope>
    <source>
        <strain evidence="8 9">MA18</strain>
    </source>
</reference>
<evidence type="ECO:0000256" key="6">
    <source>
        <dbReference type="RuleBase" id="RU003345"/>
    </source>
</evidence>
<comment type="similarity">
    <text evidence="1 4 6">Belongs to the aldehyde dehydrogenase family.</text>
</comment>
<dbReference type="InterPro" id="IPR015590">
    <property type="entry name" value="Aldehyde_DH_dom"/>
</dbReference>
<dbReference type="InterPro" id="IPR016162">
    <property type="entry name" value="Ald_DH_N"/>
</dbReference>
<evidence type="ECO:0000256" key="1">
    <source>
        <dbReference type="ARBA" id="ARBA00009986"/>
    </source>
</evidence>
<feature type="domain" description="Aldehyde dehydrogenase" evidence="7">
    <location>
        <begin position="20"/>
        <end position="425"/>
    </location>
</feature>
<dbReference type="PIRSF" id="PIRSF036492">
    <property type="entry name" value="ALDH"/>
    <property type="match status" value="1"/>
</dbReference>